<name>A0A073ILB8_9BACT</name>
<dbReference type="Gene3D" id="1.10.1220.10">
    <property type="entry name" value="Met repressor-like"/>
    <property type="match status" value="1"/>
</dbReference>
<dbReference type="AlphaFoldDB" id="A0A073ILB8"/>
<dbReference type="Proteomes" id="UP000027665">
    <property type="component" value="Unassembled WGS sequence"/>
</dbReference>
<evidence type="ECO:0000259" key="1">
    <source>
        <dbReference type="Pfam" id="PF03869"/>
    </source>
</evidence>
<keyword evidence="3" id="KW-1185">Reference proteome</keyword>
<evidence type="ECO:0000313" key="3">
    <source>
        <dbReference type="Proteomes" id="UP000027665"/>
    </source>
</evidence>
<comment type="caution">
    <text evidence="2">The sequence shown here is derived from an EMBL/GenBank/DDBJ whole genome shotgun (WGS) entry which is preliminary data.</text>
</comment>
<dbReference type="EMBL" id="JMKI01000060">
    <property type="protein sequence ID" value="KEJ91108.1"/>
    <property type="molecule type" value="Genomic_DNA"/>
</dbReference>
<dbReference type="Pfam" id="PF03869">
    <property type="entry name" value="Arc"/>
    <property type="match status" value="1"/>
</dbReference>
<dbReference type="InterPro" id="IPR013321">
    <property type="entry name" value="Arc_rbn_hlx_hlx"/>
</dbReference>
<evidence type="ECO:0000313" key="2">
    <source>
        <dbReference type="EMBL" id="KEJ91108.1"/>
    </source>
</evidence>
<accession>A0A073ILB8</accession>
<organism evidence="2 3">
    <name type="scientific">Synergistes jonesii</name>
    <dbReference type="NCBI Taxonomy" id="2754"/>
    <lineage>
        <taxon>Bacteria</taxon>
        <taxon>Thermotogati</taxon>
        <taxon>Synergistota</taxon>
        <taxon>Synergistia</taxon>
        <taxon>Synergistales</taxon>
        <taxon>Synergistaceae</taxon>
        <taxon>Synergistes</taxon>
    </lineage>
</organism>
<dbReference type="GO" id="GO:0003677">
    <property type="term" value="F:DNA binding"/>
    <property type="evidence" value="ECO:0007669"/>
    <property type="project" value="InterPro"/>
</dbReference>
<reference evidence="2 3" key="1">
    <citation type="submission" date="2014-04" db="EMBL/GenBank/DDBJ databases">
        <title>Draft Genome Sequence of Synergistes jonesii.</title>
        <authorList>
            <person name="Coil D.A."/>
            <person name="Eisen J.A."/>
            <person name="Holland-Moritz H.E."/>
        </authorList>
    </citation>
    <scope>NUCLEOTIDE SEQUENCE [LARGE SCALE GENOMIC DNA]</scope>
    <source>
        <strain evidence="2 3">78-1</strain>
    </source>
</reference>
<dbReference type="GO" id="GO:0006355">
    <property type="term" value="P:regulation of DNA-templated transcription"/>
    <property type="evidence" value="ECO:0007669"/>
    <property type="project" value="InterPro"/>
</dbReference>
<proteinExistence type="predicted"/>
<dbReference type="OrthoDB" id="2141513at2"/>
<feature type="domain" description="Arc-like DNA binding" evidence="1">
    <location>
        <begin position="8"/>
        <end position="47"/>
    </location>
</feature>
<dbReference type="GeneID" id="90984710"/>
<dbReference type="InterPro" id="IPR005569">
    <property type="entry name" value="Arc_DNA-bd_dom"/>
</dbReference>
<dbReference type="InterPro" id="IPR010985">
    <property type="entry name" value="Ribbon_hlx_hlx"/>
</dbReference>
<dbReference type="RefSeq" id="WP_037978705.1">
    <property type="nucleotide sequence ID" value="NZ_JMKI01000060.1"/>
</dbReference>
<protein>
    <submittedName>
        <fullName evidence="2">ATP synthase F0 subunit B</fullName>
    </submittedName>
</protein>
<sequence length="48" mass="5773">MELIISQIRWPAEVYRQVKERAYQERKSVNKMVVELVLEALAKDKKVR</sequence>
<dbReference type="SUPFAM" id="SSF47598">
    <property type="entry name" value="Ribbon-helix-helix"/>
    <property type="match status" value="1"/>
</dbReference>
<gene>
    <name evidence="2" type="ORF">EH55_13075</name>
</gene>